<comment type="function">
    <text evidence="5">Stores iron in a soluble, non-toxic, readily available form. Important for iron homeostasis. Iron is taken up in the ferrous form and deposited as ferric hydroxides after oxidation.</text>
</comment>
<dbReference type="CDD" id="cd01056">
    <property type="entry name" value="Euk_Ferritin"/>
    <property type="match status" value="1"/>
</dbReference>
<feature type="signal peptide" evidence="6">
    <location>
        <begin position="1"/>
        <end position="16"/>
    </location>
</feature>
<name>A0ABM3FYK4_NEOLC</name>
<organism evidence="8 9">
    <name type="scientific">Neodiprion lecontei</name>
    <name type="common">Redheaded pine sawfly</name>
    <dbReference type="NCBI Taxonomy" id="441921"/>
    <lineage>
        <taxon>Eukaryota</taxon>
        <taxon>Metazoa</taxon>
        <taxon>Ecdysozoa</taxon>
        <taxon>Arthropoda</taxon>
        <taxon>Hexapoda</taxon>
        <taxon>Insecta</taxon>
        <taxon>Pterygota</taxon>
        <taxon>Neoptera</taxon>
        <taxon>Endopterygota</taxon>
        <taxon>Hymenoptera</taxon>
        <taxon>Tenthredinoidea</taxon>
        <taxon>Diprionidae</taxon>
        <taxon>Diprioninae</taxon>
        <taxon>Neodiprion</taxon>
    </lineage>
</organism>
<evidence type="ECO:0000256" key="3">
    <source>
        <dbReference type="ARBA" id="ARBA00022723"/>
    </source>
</evidence>
<accession>A0ABM3FYK4</accession>
<dbReference type="Gene3D" id="1.20.1260.10">
    <property type="match status" value="1"/>
</dbReference>
<keyword evidence="2 5" id="KW-0409">Iron storage</keyword>
<evidence type="ECO:0000256" key="1">
    <source>
        <dbReference type="ARBA" id="ARBA00007513"/>
    </source>
</evidence>
<dbReference type="PANTHER" id="PTHR11431">
    <property type="entry name" value="FERRITIN"/>
    <property type="match status" value="1"/>
</dbReference>
<evidence type="ECO:0000256" key="4">
    <source>
        <dbReference type="ARBA" id="ARBA00023004"/>
    </source>
</evidence>
<evidence type="ECO:0000259" key="7">
    <source>
        <dbReference type="PROSITE" id="PS50905"/>
    </source>
</evidence>
<gene>
    <name evidence="9" type="primary">LOC124293975</name>
</gene>
<evidence type="ECO:0000256" key="5">
    <source>
        <dbReference type="RuleBase" id="RU361145"/>
    </source>
</evidence>
<dbReference type="InterPro" id="IPR009040">
    <property type="entry name" value="Ferritin-like_diiron"/>
</dbReference>
<dbReference type="InterPro" id="IPR001519">
    <property type="entry name" value="Ferritin"/>
</dbReference>
<keyword evidence="8" id="KW-1185">Reference proteome</keyword>
<dbReference type="InterPro" id="IPR009078">
    <property type="entry name" value="Ferritin-like_SF"/>
</dbReference>
<dbReference type="GeneID" id="124293975"/>
<keyword evidence="4 5" id="KW-0408">Iron</keyword>
<dbReference type="Pfam" id="PF00210">
    <property type="entry name" value="Ferritin"/>
    <property type="match status" value="1"/>
</dbReference>
<feature type="domain" description="Ferritin-like diiron" evidence="7">
    <location>
        <begin position="45"/>
        <end position="205"/>
    </location>
</feature>
<evidence type="ECO:0000256" key="6">
    <source>
        <dbReference type="SAM" id="SignalP"/>
    </source>
</evidence>
<dbReference type="Proteomes" id="UP000829291">
    <property type="component" value="Chromosome 4"/>
</dbReference>
<keyword evidence="6" id="KW-0732">Signal</keyword>
<dbReference type="PANTHER" id="PTHR11431:SF51">
    <property type="entry name" value="FERRITIN"/>
    <property type="match status" value="1"/>
</dbReference>
<feature type="chain" id="PRO_5045272494" description="Ferritin" evidence="6">
    <location>
        <begin position="17"/>
        <end position="225"/>
    </location>
</feature>
<dbReference type="SUPFAM" id="SSF47240">
    <property type="entry name" value="Ferritin-like"/>
    <property type="match status" value="1"/>
</dbReference>
<keyword evidence="3 5" id="KW-0479">Metal-binding</keyword>
<evidence type="ECO:0000256" key="2">
    <source>
        <dbReference type="ARBA" id="ARBA00022434"/>
    </source>
</evidence>
<evidence type="ECO:0000313" key="9">
    <source>
        <dbReference type="RefSeq" id="XP_046593103.1"/>
    </source>
</evidence>
<comment type="similarity">
    <text evidence="1 5">Belongs to the ferritin family.</text>
</comment>
<dbReference type="RefSeq" id="XP_046593103.1">
    <property type="nucleotide sequence ID" value="XM_046737147.1"/>
</dbReference>
<dbReference type="InterPro" id="IPR012347">
    <property type="entry name" value="Ferritin-like"/>
</dbReference>
<protein>
    <recommendedName>
        <fullName evidence="5">Ferritin</fullName>
    </recommendedName>
</protein>
<evidence type="ECO:0000313" key="8">
    <source>
        <dbReference type="Proteomes" id="UP000829291"/>
    </source>
</evidence>
<dbReference type="InterPro" id="IPR008331">
    <property type="entry name" value="Ferritin_DPS_dom"/>
</dbReference>
<proteinExistence type="inferred from homology"/>
<reference evidence="9" key="1">
    <citation type="submission" date="2025-08" db="UniProtKB">
        <authorList>
            <consortium name="RefSeq"/>
        </authorList>
    </citation>
    <scope>IDENTIFICATION</scope>
    <source>
        <tissue evidence="9">Thorax and Abdomen</tissue>
    </source>
</reference>
<dbReference type="PROSITE" id="PS50905">
    <property type="entry name" value="FERRITIN_LIKE"/>
    <property type="match status" value="1"/>
</dbReference>
<sequence length="225" mass="25827">MKVFVVLSTLMVAASATYCYRNVNEICSKSHHSSDVPLKNCNATYGHFDKIHSELEQYANVQIEASFKYLLMSSYFGNFMSNRDGFKGFYRKLSDQAWDDAKDLINFITQRGGNMNFNDEAKFWSDDDEKVLQIKDNLSEFDSMSNVLDNYKKLADEALKIHAETAKHTEADGSVAHYLEERFFNRQAKTVHTLAGYVNDLKRFFSAPDASLAVFLFDEYLQTSM</sequence>